<dbReference type="EMBL" id="JBHLTG010000003">
    <property type="protein sequence ID" value="MFC0678852.1"/>
    <property type="molecule type" value="Genomic_DNA"/>
</dbReference>
<organism evidence="1 2">
    <name type="scientific">Lysobacter korlensis</name>
    <dbReference type="NCBI Taxonomy" id="553636"/>
    <lineage>
        <taxon>Bacteria</taxon>
        <taxon>Pseudomonadati</taxon>
        <taxon>Pseudomonadota</taxon>
        <taxon>Gammaproteobacteria</taxon>
        <taxon>Lysobacterales</taxon>
        <taxon>Lysobacteraceae</taxon>
        <taxon>Lysobacter</taxon>
    </lineage>
</organism>
<dbReference type="PROSITE" id="PS51257">
    <property type="entry name" value="PROKAR_LIPOPROTEIN"/>
    <property type="match status" value="1"/>
</dbReference>
<dbReference type="Proteomes" id="UP001589896">
    <property type="component" value="Unassembled WGS sequence"/>
</dbReference>
<dbReference type="Gene3D" id="3.15.10.40">
    <property type="entry name" value="Uncharacterised protein PF07273, DUF1439"/>
    <property type="match status" value="1"/>
</dbReference>
<comment type="caution">
    <text evidence="1">The sequence shown here is derived from an EMBL/GenBank/DDBJ whole genome shotgun (WGS) entry which is preliminary data.</text>
</comment>
<sequence length="189" mass="20634">MHLKKLLLIAGLLCIGLVLSACSTLNAVGALLGNQVTFTAPELQQSLDRRFPRDYDKLGGLVSVSLMNPRLSIPPGATRLRLDFDLGIAALGGNSRTPDGRFTLTSALRYDPATRGLHLMEPSIERVDIPSLGGVMNDTARGALNRWLVDYAREEPVYRFDDSLIGRLGSRRIAETRIEQGQVVVHLGN</sequence>
<dbReference type="RefSeq" id="WP_386669073.1">
    <property type="nucleotide sequence ID" value="NZ_JBHLTG010000003.1"/>
</dbReference>
<name>A0ABV6RQZ7_9GAMM</name>
<evidence type="ECO:0000313" key="2">
    <source>
        <dbReference type="Proteomes" id="UP001589896"/>
    </source>
</evidence>
<gene>
    <name evidence="1" type="ORF">ACFFGH_13465</name>
</gene>
<evidence type="ECO:0000313" key="1">
    <source>
        <dbReference type="EMBL" id="MFC0678852.1"/>
    </source>
</evidence>
<accession>A0ABV6RQZ7</accession>
<proteinExistence type="predicted"/>
<protein>
    <submittedName>
        <fullName evidence="1">DUF1439 domain-containing protein</fullName>
    </submittedName>
</protein>
<keyword evidence="2" id="KW-1185">Reference proteome</keyword>
<reference evidence="1 2" key="1">
    <citation type="submission" date="2024-09" db="EMBL/GenBank/DDBJ databases">
        <authorList>
            <person name="Sun Q."/>
            <person name="Mori K."/>
        </authorList>
    </citation>
    <scope>NUCLEOTIDE SEQUENCE [LARGE SCALE GENOMIC DNA]</scope>
    <source>
        <strain evidence="1 2">KCTC 23076</strain>
    </source>
</reference>